<feature type="region of interest" description="Disordered" evidence="1">
    <location>
        <begin position="453"/>
        <end position="488"/>
    </location>
</feature>
<sequence>MSNSNTNLQTQTSSVLQNVTVSSCSNSNIQEKTQLSRSRCMHSLKEIKSLFKFLSETLQDYGTMPIFKRTFSQDLDLLEQHLTKDILSRTDCTTTWTDLRTKFENAFHSEFKERMQNYTRYDAQSFYDAMIFNMDSLRKYMLELILHQQRTPQLLKQKKLIQTQKDHSHPIPALNVDSLKVDFVVIQNTCSEKEDSNSETASNKLVKECSLNSETKDVHAIKYKMSKAKERCMAYFRSLHSHLQVLSKDDLKGTRIEHGFKRAFMSLFGQDVDTFTSTMLLNVDQLQKQLDKDEFQEDGSMAAFWVVNNQFQKFINSKFTLDYDSQMTDTYFVEYTGLEVQHFRDTLLQHLGNVKKSVAERTRHQRQYERRVNKRQMQTQESKIDTGKALDDDLVVTESSGTESEVQDDSSRSGNDTDADDADIRPIYDEEPMAEVQLTAECNIFAIGQQQPEISNEGRVDQYPKQSQVKSPMLDSSPDNQTTDYSKQSLESENILLKKTVAQFQKDFSRMEAHCIALELKYQNQALKSGQHGQILNETSNKAKIKKEINVLETMNIELEHSVAKLHKENETLKKHYKVLYDSIKITRSKIIEHTASLLANNADLKAQIQEKVFAIAALKNDLRKLKGNSVDTKFAKTSILGKPVLQSLRNQSVVRQPNAFKSERPQMSKPRFASQVDVNNNLSRPVTQHYLPKRRESVFAKPDHMIASSESRNSSKNMPRFSSNDMVHNHYLDEARKKTQERDRNSKTSVMPSARFQSTADGSKPKPRSNNQTPRSLPVSKSSCVTITAVPKADHSKSSSSFSDSKNFVCSTCHKCVFNANHDACITKLLKEVNSRVKIQSHKTRNRNKPVDQKSHTQKPGRQIFTGHRFSPNKTSTVYEKTSPRSDLRWKPTGKIFKTIGS</sequence>
<feature type="region of interest" description="Disordered" evidence="1">
    <location>
        <begin position="839"/>
        <end position="886"/>
    </location>
</feature>
<feature type="compositionally biased region" description="Polar residues" evidence="1">
    <location>
        <begin position="769"/>
        <end position="783"/>
    </location>
</feature>
<feature type="region of interest" description="Disordered" evidence="1">
    <location>
        <begin position="359"/>
        <end position="423"/>
    </location>
</feature>
<keyword evidence="3" id="KW-1185">Reference proteome</keyword>
<reference evidence="2" key="1">
    <citation type="journal article" date="2022" name="Int. J. Mol. Sci.">
        <title>Draft Genome of Tanacetum Coccineum: Genomic Comparison of Closely Related Tanacetum-Family Plants.</title>
        <authorList>
            <person name="Yamashiro T."/>
            <person name="Shiraishi A."/>
            <person name="Nakayama K."/>
            <person name="Satake H."/>
        </authorList>
    </citation>
    <scope>NUCLEOTIDE SEQUENCE</scope>
</reference>
<evidence type="ECO:0000313" key="2">
    <source>
        <dbReference type="EMBL" id="GJT82868.1"/>
    </source>
</evidence>
<feature type="compositionally biased region" description="Polar residues" evidence="1">
    <location>
        <begin position="748"/>
        <end position="762"/>
    </location>
</feature>
<protein>
    <submittedName>
        <fullName evidence="2">Uncharacterized protein</fullName>
    </submittedName>
</protein>
<evidence type="ECO:0000313" key="3">
    <source>
        <dbReference type="Proteomes" id="UP001151760"/>
    </source>
</evidence>
<dbReference type="EMBL" id="BQNB010019208">
    <property type="protein sequence ID" value="GJT82868.1"/>
    <property type="molecule type" value="Genomic_DNA"/>
</dbReference>
<organism evidence="2 3">
    <name type="scientific">Tanacetum coccineum</name>
    <dbReference type="NCBI Taxonomy" id="301880"/>
    <lineage>
        <taxon>Eukaryota</taxon>
        <taxon>Viridiplantae</taxon>
        <taxon>Streptophyta</taxon>
        <taxon>Embryophyta</taxon>
        <taxon>Tracheophyta</taxon>
        <taxon>Spermatophyta</taxon>
        <taxon>Magnoliopsida</taxon>
        <taxon>eudicotyledons</taxon>
        <taxon>Gunneridae</taxon>
        <taxon>Pentapetalae</taxon>
        <taxon>asterids</taxon>
        <taxon>campanulids</taxon>
        <taxon>Asterales</taxon>
        <taxon>Asteraceae</taxon>
        <taxon>Asteroideae</taxon>
        <taxon>Anthemideae</taxon>
        <taxon>Anthemidinae</taxon>
        <taxon>Tanacetum</taxon>
    </lineage>
</organism>
<name>A0ABQ5H6T8_9ASTR</name>
<accession>A0ABQ5H6T8</accession>
<reference evidence="2" key="2">
    <citation type="submission" date="2022-01" db="EMBL/GenBank/DDBJ databases">
        <authorList>
            <person name="Yamashiro T."/>
            <person name="Shiraishi A."/>
            <person name="Satake H."/>
            <person name="Nakayama K."/>
        </authorList>
    </citation>
    <scope>NUCLEOTIDE SEQUENCE</scope>
</reference>
<feature type="compositionally biased region" description="Polar residues" evidence="1">
    <location>
        <begin position="709"/>
        <end position="727"/>
    </location>
</feature>
<evidence type="ECO:0000256" key="1">
    <source>
        <dbReference type="SAM" id="MobiDB-lite"/>
    </source>
</evidence>
<feature type="compositionally biased region" description="Basic residues" evidence="1">
    <location>
        <begin position="840"/>
        <end position="849"/>
    </location>
</feature>
<comment type="caution">
    <text evidence="2">The sequence shown here is derived from an EMBL/GenBank/DDBJ whole genome shotgun (WGS) entry which is preliminary data.</text>
</comment>
<feature type="compositionally biased region" description="Basic and acidic residues" evidence="1">
    <location>
        <begin position="382"/>
        <end position="391"/>
    </location>
</feature>
<dbReference type="Proteomes" id="UP001151760">
    <property type="component" value="Unassembled WGS sequence"/>
</dbReference>
<feature type="compositionally biased region" description="Basic and acidic residues" evidence="1">
    <location>
        <begin position="359"/>
        <end position="371"/>
    </location>
</feature>
<feature type="compositionally biased region" description="Basic and acidic residues" evidence="1">
    <location>
        <begin position="728"/>
        <end position="747"/>
    </location>
</feature>
<feature type="compositionally biased region" description="Basic and acidic residues" evidence="1">
    <location>
        <begin position="694"/>
        <end position="705"/>
    </location>
</feature>
<feature type="compositionally biased region" description="Polar residues" evidence="1">
    <location>
        <begin position="677"/>
        <end position="687"/>
    </location>
</feature>
<feature type="compositionally biased region" description="Polar residues" evidence="1">
    <location>
        <begin position="477"/>
        <end position="488"/>
    </location>
</feature>
<proteinExistence type="predicted"/>
<feature type="region of interest" description="Disordered" evidence="1">
    <location>
        <begin position="660"/>
        <end position="783"/>
    </location>
</feature>
<gene>
    <name evidence="2" type="ORF">Tco_1057210</name>
</gene>